<dbReference type="Pfam" id="PF00381">
    <property type="entry name" value="PTS-HPr"/>
    <property type="match status" value="1"/>
</dbReference>
<dbReference type="KEGG" id="asip:AQUSIP_14310"/>
<keyword evidence="3" id="KW-0963">Cytoplasm</keyword>
<comment type="subcellular location">
    <subcellularLocation>
        <location evidence="1">Cytoplasm</location>
    </subcellularLocation>
</comment>
<dbReference type="InterPro" id="IPR035895">
    <property type="entry name" value="HPr-like_sf"/>
</dbReference>
<evidence type="ECO:0000313" key="7">
    <source>
        <dbReference type="Proteomes" id="UP000324194"/>
    </source>
</evidence>
<proteinExistence type="inferred from homology"/>
<dbReference type="PROSITE" id="PS00589">
    <property type="entry name" value="PTS_HPR_SER"/>
    <property type="match status" value="1"/>
</dbReference>
<evidence type="ECO:0000256" key="3">
    <source>
        <dbReference type="ARBA" id="ARBA00022490"/>
    </source>
</evidence>
<keyword evidence="7" id="KW-1185">Reference proteome</keyword>
<evidence type="ECO:0000259" key="5">
    <source>
        <dbReference type="PROSITE" id="PS51350"/>
    </source>
</evidence>
<keyword evidence="4" id="KW-0598">Phosphotransferase system</keyword>
<dbReference type="Gene3D" id="3.30.1340.10">
    <property type="entry name" value="HPr-like"/>
    <property type="match status" value="1"/>
</dbReference>
<organism evidence="6 7">
    <name type="scientific">Aquicella siphonis</name>
    <dbReference type="NCBI Taxonomy" id="254247"/>
    <lineage>
        <taxon>Bacteria</taxon>
        <taxon>Pseudomonadati</taxon>
        <taxon>Pseudomonadota</taxon>
        <taxon>Gammaproteobacteria</taxon>
        <taxon>Legionellales</taxon>
        <taxon>Coxiellaceae</taxon>
        <taxon>Aquicella</taxon>
    </lineage>
</organism>
<dbReference type="GO" id="GO:0009401">
    <property type="term" value="P:phosphoenolpyruvate-dependent sugar phosphotransferase system"/>
    <property type="evidence" value="ECO:0007669"/>
    <property type="project" value="UniProtKB-KW"/>
</dbReference>
<dbReference type="EMBL" id="LR699119">
    <property type="protein sequence ID" value="VVC76126.1"/>
    <property type="molecule type" value="Genomic_DNA"/>
</dbReference>
<dbReference type="Proteomes" id="UP000324194">
    <property type="component" value="Chromosome 1"/>
</dbReference>
<evidence type="ECO:0000256" key="1">
    <source>
        <dbReference type="ARBA" id="ARBA00004496"/>
    </source>
</evidence>
<evidence type="ECO:0000256" key="4">
    <source>
        <dbReference type="ARBA" id="ARBA00022683"/>
    </source>
</evidence>
<dbReference type="NCBIfam" id="TIGR01003">
    <property type="entry name" value="PTS_HPr_family"/>
    <property type="match status" value="1"/>
</dbReference>
<protein>
    <submittedName>
        <fullName evidence="6">Phosphocarrier protein HPr</fullName>
    </submittedName>
</protein>
<gene>
    <name evidence="6" type="primary">ptsH</name>
    <name evidence="6" type="ORF">AQUSIP_14310</name>
</gene>
<dbReference type="PRINTS" id="PR00107">
    <property type="entry name" value="PHOSPHOCPHPR"/>
</dbReference>
<dbReference type="InterPro" id="IPR002114">
    <property type="entry name" value="PTS_HPr_Ser_P_site"/>
</dbReference>
<accession>A0A5E4PIK2</accession>
<dbReference type="PANTHER" id="PTHR33705:SF2">
    <property type="entry name" value="PHOSPHOCARRIER PROTEIN NPR"/>
    <property type="match status" value="1"/>
</dbReference>
<dbReference type="InterPro" id="IPR001020">
    <property type="entry name" value="PTS_HPr_His_P_site"/>
</dbReference>
<evidence type="ECO:0000256" key="2">
    <source>
        <dbReference type="ARBA" id="ARBA00010736"/>
    </source>
</evidence>
<sequence>MIREQITIQNKLGLHTRAAAKLVDTAKKFSSRIELSYRDRIVDCKSIMGVITLGAQKDNILDILVSGEDEQDALSAIKQLVDDKFGED</sequence>
<comment type="similarity">
    <text evidence="2">Belongs to the HPr family.</text>
</comment>
<dbReference type="CDD" id="cd00367">
    <property type="entry name" value="PTS-HPr_like"/>
    <property type="match status" value="1"/>
</dbReference>
<dbReference type="InterPro" id="IPR050399">
    <property type="entry name" value="HPr"/>
</dbReference>
<dbReference type="SUPFAM" id="SSF55594">
    <property type="entry name" value="HPr-like"/>
    <property type="match status" value="1"/>
</dbReference>
<dbReference type="AlphaFoldDB" id="A0A5E4PIK2"/>
<dbReference type="PANTHER" id="PTHR33705">
    <property type="entry name" value="PHOSPHOCARRIER PROTEIN HPR"/>
    <property type="match status" value="1"/>
</dbReference>
<name>A0A5E4PIK2_9COXI</name>
<dbReference type="PROSITE" id="PS51350">
    <property type="entry name" value="PTS_HPR_DOM"/>
    <property type="match status" value="1"/>
</dbReference>
<evidence type="ECO:0000313" key="6">
    <source>
        <dbReference type="EMBL" id="VVC76126.1"/>
    </source>
</evidence>
<dbReference type="OrthoDB" id="9798965at2"/>
<feature type="domain" description="HPr" evidence="5">
    <location>
        <begin position="1"/>
        <end position="88"/>
    </location>
</feature>
<dbReference type="GO" id="GO:0005737">
    <property type="term" value="C:cytoplasm"/>
    <property type="evidence" value="ECO:0007669"/>
    <property type="project" value="UniProtKB-SubCell"/>
</dbReference>
<dbReference type="PROSITE" id="PS00369">
    <property type="entry name" value="PTS_HPR_HIS"/>
    <property type="match status" value="1"/>
</dbReference>
<reference evidence="6 7" key="1">
    <citation type="submission" date="2019-08" db="EMBL/GenBank/DDBJ databases">
        <authorList>
            <person name="Guy L."/>
        </authorList>
    </citation>
    <scope>NUCLEOTIDE SEQUENCE [LARGE SCALE GENOMIC DNA]</scope>
    <source>
        <strain evidence="6 7">SGT-108</strain>
    </source>
</reference>
<dbReference type="RefSeq" id="WP_148339372.1">
    <property type="nucleotide sequence ID" value="NZ_LR699119.1"/>
</dbReference>
<dbReference type="InterPro" id="IPR000032">
    <property type="entry name" value="HPr-like"/>
</dbReference>